<feature type="domain" description="CSD" evidence="7">
    <location>
        <begin position="6"/>
        <end position="71"/>
    </location>
</feature>
<evidence type="ECO:0000256" key="3">
    <source>
        <dbReference type="ARBA" id="ARBA00023015"/>
    </source>
</evidence>
<dbReference type="PaxDb" id="2850-Phatr12737"/>
<reference evidence="8 9" key="1">
    <citation type="journal article" date="2008" name="Nature">
        <title>The Phaeodactylum genome reveals the evolutionary history of diatom genomes.</title>
        <authorList>
            <person name="Bowler C."/>
            <person name="Allen A.E."/>
            <person name="Badger J.H."/>
            <person name="Grimwood J."/>
            <person name="Jabbari K."/>
            <person name="Kuo A."/>
            <person name="Maheswari U."/>
            <person name="Martens C."/>
            <person name="Maumus F."/>
            <person name="Otillar R.P."/>
            <person name="Rayko E."/>
            <person name="Salamov A."/>
            <person name="Vandepoele K."/>
            <person name="Beszteri B."/>
            <person name="Gruber A."/>
            <person name="Heijde M."/>
            <person name="Katinka M."/>
            <person name="Mock T."/>
            <person name="Valentin K."/>
            <person name="Verret F."/>
            <person name="Berges J.A."/>
            <person name="Brownlee C."/>
            <person name="Cadoret J.P."/>
            <person name="Chiovitti A."/>
            <person name="Choi C.J."/>
            <person name="Coesel S."/>
            <person name="De Martino A."/>
            <person name="Detter J.C."/>
            <person name="Durkin C."/>
            <person name="Falciatore A."/>
            <person name="Fournet J."/>
            <person name="Haruta M."/>
            <person name="Huysman M.J."/>
            <person name="Jenkins B.D."/>
            <person name="Jiroutova K."/>
            <person name="Jorgensen R.E."/>
            <person name="Joubert Y."/>
            <person name="Kaplan A."/>
            <person name="Kroger N."/>
            <person name="Kroth P.G."/>
            <person name="La Roche J."/>
            <person name="Lindquist E."/>
            <person name="Lommer M."/>
            <person name="Martin-Jezequel V."/>
            <person name="Lopez P.J."/>
            <person name="Lucas S."/>
            <person name="Mangogna M."/>
            <person name="McGinnis K."/>
            <person name="Medlin L.K."/>
            <person name="Montsant A."/>
            <person name="Oudot-Le Secq M.P."/>
            <person name="Napoli C."/>
            <person name="Obornik M."/>
            <person name="Parker M.S."/>
            <person name="Petit J.L."/>
            <person name="Porcel B.M."/>
            <person name="Poulsen N."/>
            <person name="Robison M."/>
            <person name="Rychlewski L."/>
            <person name="Rynearson T.A."/>
            <person name="Schmutz J."/>
            <person name="Shapiro H."/>
            <person name="Siaut M."/>
            <person name="Stanley M."/>
            <person name="Sussman M.R."/>
            <person name="Taylor A.R."/>
            <person name="Vardi A."/>
            <person name="von Dassow P."/>
            <person name="Vyverman W."/>
            <person name="Willis A."/>
            <person name="Wyrwicz L.S."/>
            <person name="Rokhsar D.S."/>
            <person name="Weissenbach J."/>
            <person name="Armbrust E.V."/>
            <person name="Green B.R."/>
            <person name="Van de Peer Y."/>
            <person name="Grigoriev I.V."/>
        </authorList>
    </citation>
    <scope>NUCLEOTIDE SEQUENCE [LARGE SCALE GENOMIC DNA]</scope>
    <source>
        <strain evidence="8 9">CCAP 1055/1</strain>
    </source>
</reference>
<dbReference type="Pfam" id="PF00313">
    <property type="entry name" value="CSD"/>
    <property type="match status" value="1"/>
</dbReference>
<dbReference type="SMR" id="B7G0Q6"/>
<evidence type="ECO:0000313" key="9">
    <source>
        <dbReference type="Proteomes" id="UP000000759"/>
    </source>
</evidence>
<dbReference type="SMART" id="SM00357">
    <property type="entry name" value="CSP"/>
    <property type="match status" value="1"/>
</dbReference>
<dbReference type="InterPro" id="IPR011129">
    <property type="entry name" value="CSD"/>
</dbReference>
<dbReference type="OrthoDB" id="422005at2759"/>
<evidence type="ECO:0000256" key="1">
    <source>
        <dbReference type="ARBA" id="ARBA00004496"/>
    </source>
</evidence>
<dbReference type="InterPro" id="IPR012156">
    <property type="entry name" value="Cold_shock_CspA"/>
</dbReference>
<dbReference type="PRINTS" id="PR00050">
    <property type="entry name" value="COLDSHOCK"/>
</dbReference>
<dbReference type="EMBL" id="CM000612">
    <property type="protein sequence ID" value="EEC48123.1"/>
    <property type="molecule type" value="Genomic_DNA"/>
</dbReference>
<keyword evidence="3" id="KW-0805">Transcription regulation</keyword>
<dbReference type="KEGG" id="pti:PHATRDRAFT_12737"/>
<evidence type="ECO:0000313" key="8">
    <source>
        <dbReference type="EMBL" id="EEC48123.1"/>
    </source>
</evidence>
<protein>
    <recommendedName>
        <fullName evidence="7">CSD domain-containing protein</fullName>
    </recommendedName>
</protein>
<proteinExistence type="predicted"/>
<keyword evidence="4" id="KW-0238">DNA-binding</keyword>
<dbReference type="CDD" id="cd04458">
    <property type="entry name" value="CSP_CDS"/>
    <property type="match status" value="1"/>
</dbReference>
<dbReference type="InterPro" id="IPR019844">
    <property type="entry name" value="CSD_CS"/>
</dbReference>
<dbReference type="STRING" id="556484.B7G0Q6"/>
<evidence type="ECO:0000256" key="4">
    <source>
        <dbReference type="ARBA" id="ARBA00023125"/>
    </source>
</evidence>
<accession>B7G0Q6</accession>
<dbReference type="PROSITE" id="PS51857">
    <property type="entry name" value="CSD_2"/>
    <property type="match status" value="1"/>
</dbReference>
<dbReference type="SUPFAM" id="SSF50249">
    <property type="entry name" value="Nucleic acid-binding proteins"/>
    <property type="match status" value="1"/>
</dbReference>
<name>B7G0Q6_PHATC</name>
<dbReference type="Gene3D" id="2.40.50.140">
    <property type="entry name" value="Nucleic acid-binding proteins"/>
    <property type="match status" value="1"/>
</dbReference>
<dbReference type="HOGENOM" id="CLU_089169_3_1_1"/>
<dbReference type="Proteomes" id="UP000000759">
    <property type="component" value="Chromosome 9"/>
</dbReference>
<gene>
    <name evidence="8" type="ORF">PHATRDRAFT_12737</name>
</gene>
<keyword evidence="6" id="KW-0804">Transcription</keyword>
<dbReference type="InterPro" id="IPR012340">
    <property type="entry name" value="NA-bd_OB-fold"/>
</dbReference>
<evidence type="ECO:0000256" key="2">
    <source>
        <dbReference type="ARBA" id="ARBA00022490"/>
    </source>
</evidence>
<dbReference type="PANTHER" id="PTHR46565:SF20">
    <property type="entry name" value="COLD SHOCK DOMAIN-CONTAINING PROTEIN 4"/>
    <property type="match status" value="1"/>
</dbReference>
<dbReference type="PROSITE" id="PS00352">
    <property type="entry name" value="CSD_1"/>
    <property type="match status" value="1"/>
</dbReference>
<dbReference type="PANTHER" id="PTHR46565">
    <property type="entry name" value="COLD SHOCK DOMAIN PROTEIN 2"/>
    <property type="match status" value="1"/>
</dbReference>
<keyword evidence="2" id="KW-0963">Cytoplasm</keyword>
<evidence type="ECO:0000256" key="5">
    <source>
        <dbReference type="ARBA" id="ARBA00023159"/>
    </source>
</evidence>
<dbReference type="GO" id="GO:0003677">
    <property type="term" value="F:DNA binding"/>
    <property type="evidence" value="ECO:0007669"/>
    <property type="project" value="UniProtKB-KW"/>
</dbReference>
<feature type="non-terminal residue" evidence="8">
    <location>
        <position position="71"/>
    </location>
</feature>
<evidence type="ECO:0000256" key="6">
    <source>
        <dbReference type="ARBA" id="ARBA00023163"/>
    </source>
</evidence>
<sequence>MRFFATLNGTVKWFDVKKGFGFIVPDDGSEDVFVHQTSVHSEGFRSLAEGEPVEFSIKEDDRGRKSAERVT</sequence>
<reference evidence="9" key="2">
    <citation type="submission" date="2008-08" db="EMBL/GenBank/DDBJ databases">
        <authorList>
            <consortium name="Diatom Consortium"/>
            <person name="Grigoriev I."/>
            <person name="Grimwood J."/>
            <person name="Kuo A."/>
            <person name="Otillar R.P."/>
            <person name="Salamov A."/>
            <person name="Detter J.C."/>
            <person name="Lindquist E."/>
            <person name="Shapiro H."/>
            <person name="Lucas S."/>
            <person name="Glavina del Rio T."/>
            <person name="Pitluck S."/>
            <person name="Rokhsar D."/>
            <person name="Bowler C."/>
        </authorList>
    </citation>
    <scope>GENOME REANNOTATION</scope>
    <source>
        <strain evidence="9">CCAP 1055/1</strain>
    </source>
</reference>
<keyword evidence="9" id="KW-1185">Reference proteome</keyword>
<organism evidence="8 9">
    <name type="scientific">Phaeodactylum tricornutum (strain CCAP 1055/1)</name>
    <dbReference type="NCBI Taxonomy" id="556484"/>
    <lineage>
        <taxon>Eukaryota</taxon>
        <taxon>Sar</taxon>
        <taxon>Stramenopiles</taxon>
        <taxon>Ochrophyta</taxon>
        <taxon>Bacillariophyta</taxon>
        <taxon>Bacillariophyceae</taxon>
        <taxon>Bacillariophycidae</taxon>
        <taxon>Naviculales</taxon>
        <taxon>Phaeodactylaceae</taxon>
        <taxon>Phaeodactylum</taxon>
    </lineage>
</organism>
<dbReference type="GO" id="GO:0005737">
    <property type="term" value="C:cytoplasm"/>
    <property type="evidence" value="ECO:0007669"/>
    <property type="project" value="UniProtKB-SubCell"/>
</dbReference>
<dbReference type="GeneID" id="7201488"/>
<dbReference type="AlphaFoldDB" id="B7G0Q6"/>
<comment type="subcellular location">
    <subcellularLocation>
        <location evidence="1">Cytoplasm</location>
    </subcellularLocation>
</comment>
<dbReference type="eggNOG" id="KOG3070">
    <property type="taxonomic scope" value="Eukaryota"/>
</dbReference>
<dbReference type="InterPro" id="IPR002059">
    <property type="entry name" value="CSP_DNA-bd"/>
</dbReference>
<keyword evidence="5" id="KW-0010">Activator</keyword>
<evidence type="ECO:0000259" key="7">
    <source>
        <dbReference type="PROSITE" id="PS51857"/>
    </source>
</evidence>
<dbReference type="RefSeq" id="XP_002180715.1">
    <property type="nucleotide sequence ID" value="XM_002180679.1"/>
</dbReference>
<dbReference type="PIRSF" id="PIRSF002599">
    <property type="entry name" value="Cold_shock_A"/>
    <property type="match status" value="1"/>
</dbReference>
<dbReference type="InParanoid" id="B7G0Q6"/>